<protein>
    <submittedName>
        <fullName evidence="1">Uncharacterized protein</fullName>
    </submittedName>
</protein>
<dbReference type="AlphaFoldDB" id="A0A0X3UTR6"/>
<comment type="caution">
    <text evidence="1">The sequence shown here is derived from an EMBL/GenBank/DDBJ whole genome shotgun (WGS) entry which is preliminary data.</text>
</comment>
<dbReference type="RefSeq" id="WP_067689673.1">
    <property type="nucleotide sequence ID" value="NZ_LLZH01000097.1"/>
</dbReference>
<dbReference type="OrthoDB" id="7550294at2"/>
<reference evidence="1 2" key="1">
    <citation type="submission" date="2015-10" db="EMBL/GenBank/DDBJ databases">
        <authorList>
            <person name="Gilbert D.G."/>
        </authorList>
    </citation>
    <scope>NUCLEOTIDE SEQUENCE [LARGE SCALE GENOMIC DNA]</scope>
    <source>
        <strain evidence="1 2">NRRL B-16712</strain>
    </source>
</reference>
<dbReference type="EMBL" id="LLZH01000097">
    <property type="protein sequence ID" value="KUL35914.1"/>
    <property type="molecule type" value="Genomic_DNA"/>
</dbReference>
<evidence type="ECO:0000313" key="1">
    <source>
        <dbReference type="EMBL" id="KUL35914.1"/>
    </source>
</evidence>
<name>A0A0X3UTR6_9ACTN</name>
<gene>
    <name evidence="1" type="ORF">ADL15_14285</name>
</gene>
<organism evidence="1 2">
    <name type="scientific">Actinoplanes awajinensis subsp. mycoplanecinus</name>
    <dbReference type="NCBI Taxonomy" id="135947"/>
    <lineage>
        <taxon>Bacteria</taxon>
        <taxon>Bacillati</taxon>
        <taxon>Actinomycetota</taxon>
        <taxon>Actinomycetes</taxon>
        <taxon>Micromonosporales</taxon>
        <taxon>Micromonosporaceae</taxon>
        <taxon>Actinoplanes</taxon>
    </lineage>
</organism>
<keyword evidence="2" id="KW-1185">Reference proteome</keyword>
<dbReference type="Proteomes" id="UP000053244">
    <property type="component" value="Unassembled WGS sequence"/>
</dbReference>
<accession>A0A0X3UTR6</accession>
<proteinExistence type="predicted"/>
<evidence type="ECO:0000313" key="2">
    <source>
        <dbReference type="Proteomes" id="UP000053244"/>
    </source>
</evidence>
<sequence length="238" mass="24997">MSDLRSFVRDLDIGPVLDGSVDLDGPAASAAVVSGCVAVFSAATSTAHKRDVLQCLLLAQLAANAKADRHRDATTWYGTYQKTLEQVGWVVSASSRSSRFRASTAHFTIGDVAADSFKERNEPGETAAVAGAFQSFAANPGLAANLVFECPSHSGGIGNLQVALADEAENGTVGLQVLGVTFETPEYVARLVTHDFGEQAKIQVSYTASTLNEQTFGKVRAAIDKKLAGRFDASVAVI</sequence>